<dbReference type="AlphaFoldDB" id="A0A7V5HZ04"/>
<dbReference type="Proteomes" id="UP000886070">
    <property type="component" value="Unassembled WGS sequence"/>
</dbReference>
<accession>A0A7V5HZ04</accession>
<dbReference type="Gene3D" id="1.20.59.20">
    <property type="match status" value="1"/>
</dbReference>
<dbReference type="InterPro" id="IPR011063">
    <property type="entry name" value="TilS/TtcA_N"/>
</dbReference>
<proteinExistence type="inferred from homology"/>
<gene>
    <name evidence="8 10" type="primary">tilS</name>
    <name evidence="10" type="ORF">ENL39_03460</name>
</gene>
<keyword evidence="3 8" id="KW-0436">Ligase</keyword>
<dbReference type="EMBL" id="DRTT01000098">
    <property type="protein sequence ID" value="HHF98529.1"/>
    <property type="molecule type" value="Genomic_DNA"/>
</dbReference>
<dbReference type="InterPro" id="IPR014729">
    <property type="entry name" value="Rossmann-like_a/b/a_fold"/>
</dbReference>
<feature type="domain" description="Lysidine-tRNA(Ile) synthetase C-terminal" evidence="9">
    <location>
        <begin position="393"/>
        <end position="465"/>
    </location>
</feature>
<sequence length="472" mass="54866">MDREDKGDFLLKKVESTISEFHMLEEGDKVVVGVSGGPDSACLLHLLFSLRERYNLKLWAAHLNHCIRGKEAEEDEKWVKFFAGELGIPLICDSVNVPLLVKEKKLGLEAVARQVRYNFLEHVVNKVKAKKLALGHTASDQVETVLMRLIRGSGVDGLGGIPPKRGNIIRPLIKVFRWEIEEYCKRYGIIPRRDSSNKNTYFLRNKIRLELIPYLSANYNPRVEEVIYRTSELLRVERDFLDGLTEKVKNKVVRKISGREIRLGIFALAKLHLCLQRRIVRYFLKKLKGDLEGIEYSHIEQILNLREKEGTKIVYLPGEIRVWREYEELVFKKGEKGEERVPYFFSYLNVPGKTEIEDIGLVLESEVLSEKPAHFPENPDEIFLDMDKISSPLYVRPRKEGDKFFPFGMKGKKKLKDFFIDLKVPKFERDRIPILVSGENIVWVVGYRMDDRFKVDGKTQRILHIKVYSNDS</sequence>
<dbReference type="NCBIfam" id="TIGR02433">
    <property type="entry name" value="lysidine_TilS_C"/>
    <property type="match status" value="1"/>
</dbReference>
<evidence type="ECO:0000259" key="9">
    <source>
        <dbReference type="SMART" id="SM00977"/>
    </source>
</evidence>
<dbReference type="GO" id="GO:0032267">
    <property type="term" value="F:tRNA(Ile)-lysidine synthase activity"/>
    <property type="evidence" value="ECO:0007669"/>
    <property type="project" value="UniProtKB-EC"/>
</dbReference>
<dbReference type="HAMAP" id="MF_01161">
    <property type="entry name" value="tRNA_Ile_lys_synt"/>
    <property type="match status" value="1"/>
</dbReference>
<dbReference type="InterPro" id="IPR015262">
    <property type="entry name" value="tRNA_Ile_lys_synt_subst-bd"/>
</dbReference>
<dbReference type="PANTHER" id="PTHR43033:SF1">
    <property type="entry name" value="TRNA(ILE)-LYSIDINE SYNTHASE-RELATED"/>
    <property type="match status" value="1"/>
</dbReference>
<keyword evidence="2 8" id="KW-0963">Cytoplasm</keyword>
<dbReference type="EC" id="6.3.4.19" evidence="8"/>
<keyword evidence="6 8" id="KW-0067">ATP-binding</keyword>
<dbReference type="Gene3D" id="3.40.50.620">
    <property type="entry name" value="HUPs"/>
    <property type="match status" value="1"/>
</dbReference>
<evidence type="ECO:0000256" key="4">
    <source>
        <dbReference type="ARBA" id="ARBA00022694"/>
    </source>
</evidence>
<comment type="similarity">
    <text evidence="8">Belongs to the tRNA(Ile)-lysidine synthase family.</text>
</comment>
<comment type="caution">
    <text evidence="10">The sequence shown here is derived from an EMBL/GenBank/DDBJ whole genome shotgun (WGS) entry which is preliminary data.</text>
</comment>
<dbReference type="CDD" id="cd01992">
    <property type="entry name" value="TilS_N"/>
    <property type="match status" value="1"/>
</dbReference>
<dbReference type="SUPFAM" id="SSF82829">
    <property type="entry name" value="MesJ substrate recognition domain-like"/>
    <property type="match status" value="1"/>
</dbReference>
<evidence type="ECO:0000256" key="6">
    <source>
        <dbReference type="ARBA" id="ARBA00022840"/>
    </source>
</evidence>
<evidence type="ECO:0000256" key="2">
    <source>
        <dbReference type="ARBA" id="ARBA00022490"/>
    </source>
</evidence>
<dbReference type="Pfam" id="PF11734">
    <property type="entry name" value="TilS_C"/>
    <property type="match status" value="1"/>
</dbReference>
<dbReference type="SUPFAM" id="SSF56037">
    <property type="entry name" value="PheT/TilS domain"/>
    <property type="match status" value="1"/>
</dbReference>
<evidence type="ECO:0000256" key="7">
    <source>
        <dbReference type="ARBA" id="ARBA00048539"/>
    </source>
</evidence>
<feature type="binding site" evidence="8">
    <location>
        <begin position="35"/>
        <end position="40"/>
    </location>
    <ligand>
        <name>ATP</name>
        <dbReference type="ChEBI" id="CHEBI:30616"/>
    </ligand>
</feature>
<dbReference type="NCBIfam" id="TIGR02432">
    <property type="entry name" value="lysidine_TilS_N"/>
    <property type="match status" value="1"/>
</dbReference>
<dbReference type="Pfam" id="PF09179">
    <property type="entry name" value="TilS"/>
    <property type="match status" value="1"/>
</dbReference>
<evidence type="ECO:0000256" key="3">
    <source>
        <dbReference type="ARBA" id="ARBA00022598"/>
    </source>
</evidence>
<comment type="catalytic activity">
    <reaction evidence="7 8">
        <text>cytidine(34) in tRNA(Ile2) + L-lysine + ATP = lysidine(34) in tRNA(Ile2) + AMP + diphosphate + H(+)</text>
        <dbReference type="Rhea" id="RHEA:43744"/>
        <dbReference type="Rhea" id="RHEA-COMP:10625"/>
        <dbReference type="Rhea" id="RHEA-COMP:10670"/>
        <dbReference type="ChEBI" id="CHEBI:15378"/>
        <dbReference type="ChEBI" id="CHEBI:30616"/>
        <dbReference type="ChEBI" id="CHEBI:32551"/>
        <dbReference type="ChEBI" id="CHEBI:33019"/>
        <dbReference type="ChEBI" id="CHEBI:82748"/>
        <dbReference type="ChEBI" id="CHEBI:83665"/>
        <dbReference type="ChEBI" id="CHEBI:456215"/>
        <dbReference type="EC" id="6.3.4.19"/>
    </reaction>
</comment>
<protein>
    <recommendedName>
        <fullName evidence="8">tRNA(Ile)-lysidine synthase</fullName>
        <ecNumber evidence="8">6.3.4.19</ecNumber>
    </recommendedName>
    <alternativeName>
        <fullName evidence="8">tRNA(Ile)-2-lysyl-cytidine synthase</fullName>
    </alternativeName>
    <alternativeName>
        <fullName evidence="8">tRNA(Ile)-lysidine synthetase</fullName>
    </alternativeName>
</protein>
<evidence type="ECO:0000313" key="10">
    <source>
        <dbReference type="EMBL" id="HHF98529.1"/>
    </source>
</evidence>
<evidence type="ECO:0000256" key="5">
    <source>
        <dbReference type="ARBA" id="ARBA00022741"/>
    </source>
</evidence>
<dbReference type="PANTHER" id="PTHR43033">
    <property type="entry name" value="TRNA(ILE)-LYSIDINE SYNTHASE-RELATED"/>
    <property type="match status" value="1"/>
</dbReference>
<comment type="function">
    <text evidence="8">Ligates lysine onto the cytidine present at position 34 of the AUA codon-specific tRNA(Ile) that contains the anticodon CAU, in an ATP-dependent manner. Cytidine is converted to lysidine, thus changing the amino acid specificity of the tRNA from methionine to isoleucine.</text>
</comment>
<dbReference type="InterPro" id="IPR012795">
    <property type="entry name" value="tRNA_Ile_lys_synt_N"/>
</dbReference>
<dbReference type="Pfam" id="PF01171">
    <property type="entry name" value="ATP_bind_3"/>
    <property type="match status" value="1"/>
</dbReference>
<dbReference type="GO" id="GO:0006400">
    <property type="term" value="P:tRNA modification"/>
    <property type="evidence" value="ECO:0007669"/>
    <property type="project" value="UniProtKB-UniRule"/>
</dbReference>
<dbReference type="InterPro" id="IPR012094">
    <property type="entry name" value="tRNA_Ile_lys_synt"/>
</dbReference>
<keyword evidence="4 8" id="KW-0819">tRNA processing</keyword>
<comment type="subcellular location">
    <subcellularLocation>
        <location evidence="1 8">Cytoplasm</location>
    </subcellularLocation>
</comment>
<organism evidence="10">
    <name type="scientific">Aerophobetes bacterium</name>
    <dbReference type="NCBI Taxonomy" id="2030807"/>
    <lineage>
        <taxon>Bacteria</taxon>
        <taxon>Candidatus Aerophobota</taxon>
    </lineage>
</organism>
<evidence type="ECO:0000256" key="8">
    <source>
        <dbReference type="HAMAP-Rule" id="MF_01161"/>
    </source>
</evidence>
<reference evidence="10" key="1">
    <citation type="journal article" date="2020" name="mSystems">
        <title>Genome- and Community-Level Interaction Insights into Carbon Utilization and Element Cycling Functions of Hydrothermarchaeota in Hydrothermal Sediment.</title>
        <authorList>
            <person name="Zhou Z."/>
            <person name="Liu Y."/>
            <person name="Xu W."/>
            <person name="Pan J."/>
            <person name="Luo Z.H."/>
            <person name="Li M."/>
        </authorList>
    </citation>
    <scope>NUCLEOTIDE SEQUENCE [LARGE SCALE GENOMIC DNA]</scope>
    <source>
        <strain evidence="10">HyVt-92</strain>
    </source>
</reference>
<dbReference type="SMART" id="SM00977">
    <property type="entry name" value="TilS_C"/>
    <property type="match status" value="1"/>
</dbReference>
<evidence type="ECO:0000256" key="1">
    <source>
        <dbReference type="ARBA" id="ARBA00004496"/>
    </source>
</evidence>
<comment type="domain">
    <text evidence="8">The N-terminal region contains the highly conserved SGGXDS motif, predicted to be a P-loop motif involved in ATP binding.</text>
</comment>
<keyword evidence="5 8" id="KW-0547">Nucleotide-binding</keyword>
<dbReference type="InterPro" id="IPR012796">
    <property type="entry name" value="Lysidine-tRNA-synth_C"/>
</dbReference>
<name>A0A7V5HZ04_UNCAE</name>
<dbReference type="GO" id="GO:0005524">
    <property type="term" value="F:ATP binding"/>
    <property type="evidence" value="ECO:0007669"/>
    <property type="project" value="UniProtKB-UniRule"/>
</dbReference>
<dbReference type="GO" id="GO:0005737">
    <property type="term" value="C:cytoplasm"/>
    <property type="evidence" value="ECO:0007669"/>
    <property type="project" value="UniProtKB-SubCell"/>
</dbReference>
<dbReference type="SUPFAM" id="SSF52402">
    <property type="entry name" value="Adenine nucleotide alpha hydrolases-like"/>
    <property type="match status" value="1"/>
</dbReference>